<gene>
    <name evidence="2" type="ORF">GCM10008955_09720</name>
</gene>
<name>A0ABQ2ENW6_9DEIO</name>
<evidence type="ECO:0000256" key="1">
    <source>
        <dbReference type="SAM" id="SignalP"/>
    </source>
</evidence>
<reference evidence="3" key="1">
    <citation type="journal article" date="2019" name="Int. J. Syst. Evol. Microbiol.">
        <title>The Global Catalogue of Microorganisms (GCM) 10K type strain sequencing project: providing services to taxonomists for standard genome sequencing and annotation.</title>
        <authorList>
            <consortium name="The Broad Institute Genomics Platform"/>
            <consortium name="The Broad Institute Genome Sequencing Center for Infectious Disease"/>
            <person name="Wu L."/>
            <person name="Ma J."/>
        </authorList>
    </citation>
    <scope>NUCLEOTIDE SEQUENCE [LARGE SCALE GENOMIC DNA]</scope>
    <source>
        <strain evidence="3">JCM 30331</strain>
    </source>
</reference>
<protein>
    <submittedName>
        <fullName evidence="2">Uncharacterized protein</fullName>
    </submittedName>
</protein>
<sequence>MKLSTVFYTLGFASIALSASQFLTSESADKERNGLFIGHWPPTLFLLGKIAEDRERQSSLQQSS</sequence>
<evidence type="ECO:0000313" key="3">
    <source>
        <dbReference type="Proteomes" id="UP000647587"/>
    </source>
</evidence>
<evidence type="ECO:0000313" key="2">
    <source>
        <dbReference type="EMBL" id="GGK18362.1"/>
    </source>
</evidence>
<dbReference type="RefSeq" id="WP_189005087.1">
    <property type="nucleotide sequence ID" value="NZ_BMPP01000003.1"/>
</dbReference>
<keyword evidence="3" id="KW-1185">Reference proteome</keyword>
<dbReference type="EMBL" id="BMPP01000003">
    <property type="protein sequence ID" value="GGK18362.1"/>
    <property type="molecule type" value="Genomic_DNA"/>
</dbReference>
<dbReference type="Proteomes" id="UP000647587">
    <property type="component" value="Unassembled WGS sequence"/>
</dbReference>
<accession>A0ABQ2ENW6</accession>
<feature type="chain" id="PRO_5046536589" evidence="1">
    <location>
        <begin position="19"/>
        <end position="64"/>
    </location>
</feature>
<feature type="signal peptide" evidence="1">
    <location>
        <begin position="1"/>
        <end position="18"/>
    </location>
</feature>
<keyword evidence="1" id="KW-0732">Signal</keyword>
<organism evidence="2 3">
    <name type="scientific">Deinococcus malanensis</name>
    <dbReference type="NCBI Taxonomy" id="1706855"/>
    <lineage>
        <taxon>Bacteria</taxon>
        <taxon>Thermotogati</taxon>
        <taxon>Deinococcota</taxon>
        <taxon>Deinococci</taxon>
        <taxon>Deinococcales</taxon>
        <taxon>Deinococcaceae</taxon>
        <taxon>Deinococcus</taxon>
    </lineage>
</organism>
<comment type="caution">
    <text evidence="2">The sequence shown here is derived from an EMBL/GenBank/DDBJ whole genome shotgun (WGS) entry which is preliminary data.</text>
</comment>
<proteinExistence type="predicted"/>